<dbReference type="InterPro" id="IPR021373">
    <property type="entry name" value="DUF2993"/>
</dbReference>
<evidence type="ECO:0000313" key="1">
    <source>
        <dbReference type="EMBL" id="MTF40284.1"/>
    </source>
</evidence>
<dbReference type="AlphaFoldDB" id="A0A844GUZ5"/>
<gene>
    <name evidence="1" type="ORF">GGC33_15295</name>
</gene>
<organism evidence="1 2">
    <name type="scientific">Cyanobacterium aponinum 0216</name>
    <dbReference type="NCBI Taxonomy" id="2676140"/>
    <lineage>
        <taxon>Bacteria</taxon>
        <taxon>Bacillati</taxon>
        <taxon>Cyanobacteriota</taxon>
        <taxon>Cyanophyceae</taxon>
        <taxon>Oscillatoriophycideae</taxon>
        <taxon>Chroococcales</taxon>
        <taxon>Geminocystaceae</taxon>
        <taxon>Cyanobacterium</taxon>
    </lineage>
</organism>
<sequence length="251" mass="28323">MSAIVFGSLPFPGQSGDQIVSKVVTTAIAALFKKTGKLEANVRAEPIAKILQGSIDGFDFVGKGMVMYNGLRLEAMELYLQAISIDFSAIFSGKVKLRQPTQATMRIVLTEEDLTRSFNTPFIIEKLQRLQYQGQSLHFQNTQITVNPDKSINIQSEIKVGDNTEYIPINMQTELHTESRTKIQFINPKFEGEESSIQLSQAILDHVNNLLDLDKFKLDGSRLRVDRARVKDKEFVFYGTVEIDRFPEGKK</sequence>
<comment type="caution">
    <text evidence="1">The sequence shown here is derived from an EMBL/GenBank/DDBJ whole genome shotgun (WGS) entry which is preliminary data.</text>
</comment>
<dbReference type="Pfam" id="PF11209">
    <property type="entry name" value="LmeA"/>
    <property type="match status" value="1"/>
</dbReference>
<dbReference type="RefSeq" id="WP_155084503.1">
    <property type="nucleotide sequence ID" value="NZ_WMIA01000024.1"/>
</dbReference>
<dbReference type="EMBL" id="WMIA01000024">
    <property type="protein sequence ID" value="MTF40284.1"/>
    <property type="molecule type" value="Genomic_DNA"/>
</dbReference>
<proteinExistence type="predicted"/>
<evidence type="ECO:0000313" key="2">
    <source>
        <dbReference type="Proteomes" id="UP000437131"/>
    </source>
</evidence>
<accession>A0A844GUZ5</accession>
<reference evidence="1 2" key="1">
    <citation type="submission" date="2019-11" db="EMBL/GenBank/DDBJ databases">
        <title>Isolation of a new High Light Tolerant Cyanobacteria.</title>
        <authorList>
            <person name="Dobson Z."/>
            <person name="Vaughn N."/>
            <person name="Vaughn M."/>
            <person name="Fromme P."/>
            <person name="Mazor Y."/>
        </authorList>
    </citation>
    <scope>NUCLEOTIDE SEQUENCE [LARGE SCALE GENOMIC DNA]</scope>
    <source>
        <strain evidence="1 2">0216</strain>
    </source>
</reference>
<protein>
    <submittedName>
        <fullName evidence="1">DUF2993 domain-containing protein</fullName>
    </submittedName>
</protein>
<dbReference type="Proteomes" id="UP000437131">
    <property type="component" value="Unassembled WGS sequence"/>
</dbReference>
<name>A0A844GUZ5_9CHRO</name>